<name>A0A5N5CXH7_9PEZI</name>
<dbReference type="InterPro" id="IPR051181">
    <property type="entry name" value="CAF1_poly(A)_ribonucleases"/>
</dbReference>
<dbReference type="Gene3D" id="3.30.420.10">
    <property type="entry name" value="Ribonuclease H-like superfamily/Ribonuclease H"/>
    <property type="match status" value="2"/>
</dbReference>
<comment type="caution">
    <text evidence="3">The sequence shown here is derived from an EMBL/GenBank/DDBJ whole genome shotgun (WGS) entry which is preliminary data.</text>
</comment>
<organism evidence="3 4">
    <name type="scientific">Lasiodiplodia theobromae</name>
    <dbReference type="NCBI Taxonomy" id="45133"/>
    <lineage>
        <taxon>Eukaryota</taxon>
        <taxon>Fungi</taxon>
        <taxon>Dikarya</taxon>
        <taxon>Ascomycota</taxon>
        <taxon>Pezizomycotina</taxon>
        <taxon>Dothideomycetes</taxon>
        <taxon>Dothideomycetes incertae sedis</taxon>
        <taxon>Botryosphaeriales</taxon>
        <taxon>Botryosphaeriaceae</taxon>
        <taxon>Lasiodiplodia</taxon>
    </lineage>
</organism>
<dbReference type="GO" id="GO:0000289">
    <property type="term" value="P:nuclear-transcribed mRNA poly(A) tail shortening"/>
    <property type="evidence" value="ECO:0007669"/>
    <property type="project" value="TreeGrafter"/>
</dbReference>
<evidence type="ECO:0000313" key="4">
    <source>
        <dbReference type="Proteomes" id="UP000325902"/>
    </source>
</evidence>
<dbReference type="OrthoDB" id="1432093at2759"/>
<dbReference type="InterPro" id="IPR012337">
    <property type="entry name" value="RNaseH-like_sf"/>
</dbReference>
<dbReference type="GO" id="GO:1990432">
    <property type="term" value="P:siRNA 3'-end processing"/>
    <property type="evidence" value="ECO:0007669"/>
    <property type="project" value="TreeGrafter"/>
</dbReference>
<protein>
    <submittedName>
        <fullName evidence="3">Uncharacterized protein</fullName>
    </submittedName>
</protein>
<evidence type="ECO:0000256" key="2">
    <source>
        <dbReference type="SAM" id="MobiDB-lite"/>
    </source>
</evidence>
<proteinExistence type="inferred from homology"/>
<feature type="region of interest" description="Disordered" evidence="2">
    <location>
        <begin position="501"/>
        <end position="537"/>
    </location>
</feature>
<dbReference type="InterPro" id="IPR036397">
    <property type="entry name" value="RNaseH_sf"/>
</dbReference>
<dbReference type="GO" id="GO:0003723">
    <property type="term" value="F:RNA binding"/>
    <property type="evidence" value="ECO:0007669"/>
    <property type="project" value="TreeGrafter"/>
</dbReference>
<dbReference type="AlphaFoldDB" id="A0A5N5CXH7"/>
<feature type="compositionally biased region" description="Basic residues" evidence="2">
    <location>
        <begin position="512"/>
        <end position="521"/>
    </location>
</feature>
<dbReference type="InterPro" id="IPR006941">
    <property type="entry name" value="RNase_CAF1"/>
</dbReference>
<dbReference type="GO" id="GO:0000175">
    <property type="term" value="F:3'-5'-RNA exonuclease activity"/>
    <property type="evidence" value="ECO:0007669"/>
    <property type="project" value="TreeGrafter"/>
</dbReference>
<feature type="compositionally biased region" description="Acidic residues" evidence="2">
    <location>
        <begin position="549"/>
        <end position="562"/>
    </location>
</feature>
<feature type="region of interest" description="Disordered" evidence="2">
    <location>
        <begin position="549"/>
        <end position="568"/>
    </location>
</feature>
<evidence type="ECO:0000256" key="1">
    <source>
        <dbReference type="ARBA" id="ARBA00008372"/>
    </source>
</evidence>
<evidence type="ECO:0000313" key="3">
    <source>
        <dbReference type="EMBL" id="KAB2570051.1"/>
    </source>
</evidence>
<dbReference type="PANTHER" id="PTHR15092:SF22">
    <property type="entry name" value="POLY(A)-SPECIFIC RIBONUCLEASE PNLDC1"/>
    <property type="match status" value="1"/>
</dbReference>
<dbReference type="GO" id="GO:0005634">
    <property type="term" value="C:nucleus"/>
    <property type="evidence" value="ECO:0007669"/>
    <property type="project" value="TreeGrafter"/>
</dbReference>
<dbReference type="GO" id="GO:1990431">
    <property type="term" value="P:priRNA 3'-end processing"/>
    <property type="evidence" value="ECO:0007669"/>
    <property type="project" value="TreeGrafter"/>
</dbReference>
<reference evidence="3 4" key="1">
    <citation type="journal article" date="2019" name="Sci. Rep.">
        <title>A multi-omics analysis of the grapevine pathogen Lasiodiplodia theobromae reveals that temperature affects the expression of virulence- and pathogenicity-related genes.</title>
        <authorList>
            <person name="Felix C."/>
            <person name="Meneses R."/>
            <person name="Goncalves M.F.M."/>
            <person name="Tilleman L."/>
            <person name="Duarte A.S."/>
            <person name="Jorrin-Novo J.V."/>
            <person name="Van de Peer Y."/>
            <person name="Deforce D."/>
            <person name="Van Nieuwerburgh F."/>
            <person name="Esteves A.C."/>
            <person name="Alves A."/>
        </authorList>
    </citation>
    <scope>NUCLEOTIDE SEQUENCE [LARGE SCALE GENOMIC DNA]</scope>
    <source>
        <strain evidence="3 4">LA-SOL3</strain>
    </source>
</reference>
<keyword evidence="4" id="KW-1185">Reference proteome</keyword>
<comment type="similarity">
    <text evidence="1">Belongs to the CAF1 family.</text>
</comment>
<dbReference type="PANTHER" id="PTHR15092">
    <property type="entry name" value="POLY A -SPECIFIC RIBONUCLEASE/TARGET OF EGR1, MEMBER 1"/>
    <property type="match status" value="1"/>
</dbReference>
<dbReference type="Proteomes" id="UP000325902">
    <property type="component" value="Unassembled WGS sequence"/>
</dbReference>
<gene>
    <name evidence="3" type="ORF">DBV05_g11284</name>
</gene>
<dbReference type="SUPFAM" id="SSF53098">
    <property type="entry name" value="Ribonuclease H-like"/>
    <property type="match status" value="1"/>
</dbReference>
<dbReference type="Pfam" id="PF04857">
    <property type="entry name" value="CAF1"/>
    <property type="match status" value="1"/>
</dbReference>
<accession>A0A5N5CXH7</accession>
<dbReference type="EMBL" id="VCHE01000154">
    <property type="protein sequence ID" value="KAB2570051.1"/>
    <property type="molecule type" value="Genomic_DNA"/>
</dbReference>
<feature type="compositionally biased region" description="Low complexity" evidence="2">
    <location>
        <begin position="525"/>
        <end position="537"/>
    </location>
</feature>
<sequence>MEVDKTAFWGRLLEIIEAVSTAHFVAFDLELSGIPSKGTSGTKQTLEERYNEIKDAADRYQILQIGLTCVEQDLQSERYVVRPYNFNLSPLLEERLDIERIWSFQSGAAEFLLSVGFKMDLPMTKGVPYLSREEAKETMKLTHKRWDKSTIADVQLKEDEVQSLEFVNKVRTAIDTWKETGKPFPDLLNIVSTNPVGVQPTYPELGNFEKRLVHQLVRAEYPDLITVSKPQSIQIKPFDEEREKGFLKRRKNNLDRQIERQTGFRWIIEALCGGELNINPELFARDVDTGAAKSANMIHLKARFDRAHLTLQRRRPVLVGHNLFTDILYLYRTFIGPLPLTLEKCREKLHKLFPLVVDTKYVATHNCGDINPRSSLEEIHHKLRDQDKPTIVTHPAHEKYHTTTPLHEAGYDSFLTALIMIRLSTKLEHDGAYLKDVSLADSDDDEAYDTAEEILPDRSGSPPLATPNQGMITLDGVTELLTPAITPGVDGDQTALMQEVAPLADTDTAQKKASRKKKKKKDGQTNTNTKSSSMFSSKNKFEQLAIADTESEGEMADVESEKEDAGATSELLQNDLLSKRPEKSQVEAVQWGGTTYYSYENEGAAPQSSTVNREATEPMTLMPPFETDFWRVYGNKLRVFGTTESVWKLRP</sequence>